<reference evidence="5 6" key="1">
    <citation type="submission" date="2024-05" db="EMBL/GenBank/DDBJ databases">
        <authorList>
            <person name="Venkateswaran K."/>
        </authorList>
    </citation>
    <scope>NUCLEOTIDE SEQUENCE [LARGE SCALE GENOMIC DNA]</scope>
    <source>
        <strain evidence="5 6">179-C4-2-HS</strain>
    </source>
</reference>
<dbReference type="InterPro" id="IPR036390">
    <property type="entry name" value="WH_DNA-bd_sf"/>
</dbReference>
<dbReference type="Pfam" id="PF00392">
    <property type="entry name" value="GntR"/>
    <property type="match status" value="1"/>
</dbReference>
<dbReference type="SUPFAM" id="SSF46785">
    <property type="entry name" value="Winged helix' DNA-binding domain"/>
    <property type="match status" value="1"/>
</dbReference>
<comment type="caution">
    <text evidence="5">The sequence shown here is derived from an EMBL/GenBank/DDBJ whole genome shotgun (WGS) entry which is preliminary data.</text>
</comment>
<dbReference type="Proteomes" id="UP001241748">
    <property type="component" value="Unassembled WGS sequence"/>
</dbReference>
<dbReference type="InterPro" id="IPR036388">
    <property type="entry name" value="WH-like_DNA-bd_sf"/>
</dbReference>
<dbReference type="Pfam" id="PF07729">
    <property type="entry name" value="FCD"/>
    <property type="match status" value="1"/>
</dbReference>
<dbReference type="InterPro" id="IPR000524">
    <property type="entry name" value="Tscrpt_reg_HTH_GntR"/>
</dbReference>
<evidence type="ECO:0000313" key="6">
    <source>
        <dbReference type="Proteomes" id="UP001241748"/>
    </source>
</evidence>
<evidence type="ECO:0000313" key="5">
    <source>
        <dbReference type="EMBL" id="MFB3166284.1"/>
    </source>
</evidence>
<dbReference type="InterPro" id="IPR011711">
    <property type="entry name" value="GntR_C"/>
</dbReference>
<dbReference type="SUPFAM" id="SSF48008">
    <property type="entry name" value="GntR ligand-binding domain-like"/>
    <property type="match status" value="1"/>
</dbReference>
<dbReference type="PANTHER" id="PTHR43537:SF6">
    <property type="entry name" value="HTH-TYPE TRANSCRIPTIONAL REPRESSOR RSPR"/>
    <property type="match status" value="1"/>
</dbReference>
<dbReference type="SMART" id="SM00345">
    <property type="entry name" value="HTH_GNTR"/>
    <property type="match status" value="1"/>
</dbReference>
<dbReference type="EMBL" id="JAROBZ020000001">
    <property type="protein sequence ID" value="MFB3166284.1"/>
    <property type="molecule type" value="Genomic_DNA"/>
</dbReference>
<dbReference type="Gene3D" id="1.20.120.530">
    <property type="entry name" value="GntR ligand-binding domain-like"/>
    <property type="match status" value="1"/>
</dbReference>
<dbReference type="PROSITE" id="PS50949">
    <property type="entry name" value="HTH_GNTR"/>
    <property type="match status" value="1"/>
</dbReference>
<evidence type="ECO:0000256" key="3">
    <source>
        <dbReference type="ARBA" id="ARBA00023163"/>
    </source>
</evidence>
<evidence type="ECO:0000256" key="1">
    <source>
        <dbReference type="ARBA" id="ARBA00023015"/>
    </source>
</evidence>
<keyword evidence="3" id="KW-0804">Transcription</keyword>
<feature type="domain" description="HTH gntR-type" evidence="4">
    <location>
        <begin position="4"/>
        <end position="71"/>
    </location>
</feature>
<dbReference type="InterPro" id="IPR008920">
    <property type="entry name" value="TF_FadR/GntR_C"/>
</dbReference>
<protein>
    <submittedName>
        <fullName evidence="5">GntR family transcriptional regulator</fullName>
    </submittedName>
</protein>
<keyword evidence="2" id="KW-0238">DNA-binding</keyword>
<gene>
    <name evidence="5" type="ORF">P5G62_003880</name>
</gene>
<dbReference type="Gene3D" id="1.10.10.10">
    <property type="entry name" value="Winged helix-like DNA-binding domain superfamily/Winged helix DNA-binding domain"/>
    <property type="match status" value="1"/>
</dbReference>
<sequence length="219" mass="25973">MKAGTTREQIYSLLMEEILKFRLVPGDKISEKEISEKFNVSRTPVRESFIQLSQDGLLDIYPQKGTCVSLIDLNLVEEARFMREHLEVAVIQLACQSFPEEKIFSLEMNLIRQEKAIKEKDYEKLFELDEEFHRTIFEGCNKSNIWGSIQSMNTHFKRLRMLRLATNLDWDNIYQQHLILVTFIKNNNEEAAVNMMKKHLTMVILDKEKLRKEYPTYFK</sequence>
<dbReference type="SMART" id="SM00895">
    <property type="entry name" value="FCD"/>
    <property type="match status" value="1"/>
</dbReference>
<evidence type="ECO:0000256" key="2">
    <source>
        <dbReference type="ARBA" id="ARBA00023125"/>
    </source>
</evidence>
<dbReference type="PRINTS" id="PR00035">
    <property type="entry name" value="HTHGNTR"/>
</dbReference>
<proteinExistence type="predicted"/>
<keyword evidence="1" id="KW-0805">Transcription regulation</keyword>
<dbReference type="CDD" id="cd07377">
    <property type="entry name" value="WHTH_GntR"/>
    <property type="match status" value="1"/>
</dbReference>
<keyword evidence="6" id="KW-1185">Reference proteome</keyword>
<organism evidence="5 6">
    <name type="scientific">Neobacillus driksii</name>
    <dbReference type="NCBI Taxonomy" id="3035913"/>
    <lineage>
        <taxon>Bacteria</taxon>
        <taxon>Bacillati</taxon>
        <taxon>Bacillota</taxon>
        <taxon>Bacilli</taxon>
        <taxon>Bacillales</taxon>
        <taxon>Bacillaceae</taxon>
        <taxon>Neobacillus</taxon>
    </lineage>
</organism>
<accession>A0ABV4YPQ9</accession>
<dbReference type="RefSeq" id="WP_306073834.1">
    <property type="nucleotide sequence ID" value="NZ_JAROBZ020000001.1"/>
</dbReference>
<dbReference type="PANTHER" id="PTHR43537">
    <property type="entry name" value="TRANSCRIPTIONAL REGULATOR, GNTR FAMILY"/>
    <property type="match status" value="1"/>
</dbReference>
<evidence type="ECO:0000259" key="4">
    <source>
        <dbReference type="PROSITE" id="PS50949"/>
    </source>
</evidence>
<name>A0ABV4YPQ9_9BACI</name>